<reference evidence="2 3" key="1">
    <citation type="submission" date="2020-04" db="EMBL/GenBank/DDBJ databases">
        <authorList>
            <person name="Hogendoorn C."/>
        </authorList>
    </citation>
    <scope>NUCLEOTIDE SEQUENCE [LARGE SCALE GENOMIC DNA]</scope>
    <source>
        <strain evidence="2">COOX1</strain>
    </source>
</reference>
<keyword evidence="1" id="KW-1133">Transmembrane helix</keyword>
<feature type="transmembrane region" description="Helical" evidence="1">
    <location>
        <begin position="20"/>
        <end position="44"/>
    </location>
</feature>
<name>A0A6F9E325_9BACL</name>
<keyword evidence="1" id="KW-0472">Membrane</keyword>
<gene>
    <name evidence="2" type="ORF">COOX1_0823</name>
</gene>
<evidence type="ECO:0000313" key="3">
    <source>
        <dbReference type="Proteomes" id="UP000502196"/>
    </source>
</evidence>
<proteinExistence type="predicted"/>
<organism evidence="2 3">
    <name type="scientific">Kyrpidia spormannii</name>
    <dbReference type="NCBI Taxonomy" id="2055160"/>
    <lineage>
        <taxon>Bacteria</taxon>
        <taxon>Bacillati</taxon>
        <taxon>Bacillota</taxon>
        <taxon>Bacilli</taxon>
        <taxon>Bacillales</taxon>
        <taxon>Alicyclobacillaceae</taxon>
        <taxon>Kyrpidia</taxon>
    </lineage>
</organism>
<evidence type="ECO:0000256" key="1">
    <source>
        <dbReference type="SAM" id="Phobius"/>
    </source>
</evidence>
<sequence>MREVLDYHRRSLAGGFGTRPGLFFCIGTQAGGIPWFFFVTVAALKMEPRDIMNNRCRGERRC</sequence>
<accession>A0A6F9E325</accession>
<dbReference type="Proteomes" id="UP000502196">
    <property type="component" value="Chromosome"/>
</dbReference>
<evidence type="ECO:0000313" key="2">
    <source>
        <dbReference type="EMBL" id="CAB3391261.1"/>
    </source>
</evidence>
<dbReference type="AlphaFoldDB" id="A0A6F9E325"/>
<keyword evidence="1" id="KW-0812">Transmembrane</keyword>
<protein>
    <submittedName>
        <fullName evidence="2">Uncharacterized protein</fullName>
    </submittedName>
</protein>
<dbReference type="EMBL" id="LR792683">
    <property type="protein sequence ID" value="CAB3391261.1"/>
    <property type="molecule type" value="Genomic_DNA"/>
</dbReference>